<dbReference type="PANTHER" id="PTHR30055">
    <property type="entry name" value="HTH-TYPE TRANSCRIPTIONAL REGULATOR RUTR"/>
    <property type="match status" value="1"/>
</dbReference>
<proteinExistence type="predicted"/>
<evidence type="ECO:0000313" key="7">
    <source>
        <dbReference type="Proteomes" id="UP001592582"/>
    </source>
</evidence>
<dbReference type="PROSITE" id="PS50977">
    <property type="entry name" value="HTH_TETR_2"/>
    <property type="match status" value="1"/>
</dbReference>
<evidence type="ECO:0000313" key="6">
    <source>
        <dbReference type="EMBL" id="MFC1412855.1"/>
    </source>
</evidence>
<dbReference type="PANTHER" id="PTHR30055:SF234">
    <property type="entry name" value="HTH-TYPE TRANSCRIPTIONAL REGULATOR BETI"/>
    <property type="match status" value="1"/>
</dbReference>
<dbReference type="RefSeq" id="WP_380513936.1">
    <property type="nucleotide sequence ID" value="NZ_JBHEZX010000013.1"/>
</dbReference>
<dbReference type="Gene3D" id="1.10.10.60">
    <property type="entry name" value="Homeodomain-like"/>
    <property type="match status" value="1"/>
</dbReference>
<dbReference type="PRINTS" id="PR00455">
    <property type="entry name" value="HTHTETR"/>
</dbReference>
<dbReference type="InterPro" id="IPR050109">
    <property type="entry name" value="HTH-type_TetR-like_transc_reg"/>
</dbReference>
<evidence type="ECO:0000256" key="4">
    <source>
        <dbReference type="PROSITE-ProRule" id="PRU00335"/>
    </source>
</evidence>
<protein>
    <submittedName>
        <fullName evidence="6">TetR family transcriptional regulator</fullName>
    </submittedName>
</protein>
<evidence type="ECO:0000256" key="2">
    <source>
        <dbReference type="ARBA" id="ARBA00023125"/>
    </source>
</evidence>
<dbReference type="InterPro" id="IPR009057">
    <property type="entry name" value="Homeodomain-like_sf"/>
</dbReference>
<dbReference type="SUPFAM" id="SSF46689">
    <property type="entry name" value="Homeodomain-like"/>
    <property type="match status" value="1"/>
</dbReference>
<keyword evidence="1" id="KW-0805">Transcription regulation</keyword>
<accession>A0ABV6VGH4</accession>
<dbReference type="Proteomes" id="UP001592582">
    <property type="component" value="Unassembled WGS sequence"/>
</dbReference>
<keyword evidence="7" id="KW-1185">Reference proteome</keyword>
<feature type="DNA-binding region" description="H-T-H motif" evidence="4">
    <location>
        <begin position="64"/>
        <end position="83"/>
    </location>
</feature>
<keyword evidence="3" id="KW-0804">Transcription</keyword>
<evidence type="ECO:0000256" key="1">
    <source>
        <dbReference type="ARBA" id="ARBA00023015"/>
    </source>
</evidence>
<organism evidence="6 7">
    <name type="scientific">Streptacidiphilus alkalitolerans</name>
    <dbReference type="NCBI Taxonomy" id="3342712"/>
    <lineage>
        <taxon>Bacteria</taxon>
        <taxon>Bacillati</taxon>
        <taxon>Actinomycetota</taxon>
        <taxon>Actinomycetes</taxon>
        <taxon>Kitasatosporales</taxon>
        <taxon>Streptomycetaceae</taxon>
        <taxon>Streptacidiphilus</taxon>
    </lineage>
</organism>
<evidence type="ECO:0000259" key="5">
    <source>
        <dbReference type="PROSITE" id="PS50977"/>
    </source>
</evidence>
<dbReference type="Gene3D" id="1.10.357.10">
    <property type="entry name" value="Tetracycline Repressor, domain 2"/>
    <property type="match status" value="1"/>
</dbReference>
<comment type="caution">
    <text evidence="6">The sequence shown here is derived from an EMBL/GenBank/DDBJ whole genome shotgun (WGS) entry which is preliminary data.</text>
</comment>
<dbReference type="EMBL" id="JBHEZX010000013">
    <property type="protein sequence ID" value="MFC1412855.1"/>
    <property type="molecule type" value="Genomic_DNA"/>
</dbReference>
<feature type="domain" description="HTH tetR-type" evidence="5">
    <location>
        <begin position="41"/>
        <end position="101"/>
    </location>
</feature>
<evidence type="ECO:0000256" key="3">
    <source>
        <dbReference type="ARBA" id="ARBA00023163"/>
    </source>
</evidence>
<dbReference type="Pfam" id="PF00440">
    <property type="entry name" value="TetR_N"/>
    <property type="match status" value="1"/>
</dbReference>
<dbReference type="InterPro" id="IPR001647">
    <property type="entry name" value="HTH_TetR"/>
</dbReference>
<gene>
    <name evidence="6" type="ORF">ACEZDG_26660</name>
</gene>
<keyword evidence="2 4" id="KW-0238">DNA-binding</keyword>
<sequence length="242" mass="26273">MSTGMTPAPAPVTAPAPAPAGAVDIEDLLAAPLGLRERKKLKTRRGIRAEAFRLFREQGYDSTTVDQIAAAADVSPSTFFRYFPTKEDLIITDDYDPLMVSGLRSRPPGEPLLESIRQTLIPALRTVMAAEREEMMFRTRMLRTNQAIRDRSAGEMMRTRDLMVGVLAEREGERGEQGEQGKGCKRGRGAGQVDLLALRATVAAVLAACGEAVDHWASTDGAEDIADVVERALDAVTAAFQQ</sequence>
<name>A0ABV6VGH4_9ACTN</name>
<reference evidence="6 7" key="1">
    <citation type="submission" date="2024-09" db="EMBL/GenBank/DDBJ databases">
        <authorList>
            <person name="Lee S.D."/>
        </authorList>
    </citation>
    <scope>NUCLEOTIDE SEQUENCE [LARGE SCALE GENOMIC DNA]</scope>
    <source>
        <strain evidence="6 7">N1-1</strain>
    </source>
</reference>